<accession>A0A4R3L9G6</accession>
<organism evidence="2 3">
    <name type="scientific">Hazenella coriacea</name>
    <dbReference type="NCBI Taxonomy" id="1179467"/>
    <lineage>
        <taxon>Bacteria</taxon>
        <taxon>Bacillati</taxon>
        <taxon>Bacillota</taxon>
        <taxon>Bacilli</taxon>
        <taxon>Bacillales</taxon>
        <taxon>Thermoactinomycetaceae</taxon>
        <taxon>Hazenella</taxon>
    </lineage>
</organism>
<dbReference type="InterPro" id="IPR007404">
    <property type="entry name" value="YdjM-like"/>
</dbReference>
<dbReference type="Proteomes" id="UP000294937">
    <property type="component" value="Unassembled WGS sequence"/>
</dbReference>
<dbReference type="EMBL" id="SMAG01000001">
    <property type="protein sequence ID" value="TCS96711.1"/>
    <property type="molecule type" value="Genomic_DNA"/>
</dbReference>
<dbReference type="PROSITE" id="PS51257">
    <property type="entry name" value="PROKAR_LIPOPROTEIN"/>
    <property type="match status" value="1"/>
</dbReference>
<feature type="transmembrane region" description="Helical" evidence="1">
    <location>
        <begin position="65"/>
        <end position="83"/>
    </location>
</feature>
<dbReference type="Pfam" id="PF04307">
    <property type="entry name" value="YdjM"/>
    <property type="match status" value="1"/>
</dbReference>
<dbReference type="RefSeq" id="WP_165875741.1">
    <property type="nucleotide sequence ID" value="NZ_SMAG01000001.1"/>
</dbReference>
<keyword evidence="3" id="KW-1185">Reference proteome</keyword>
<feature type="transmembrane region" description="Helical" evidence="1">
    <location>
        <begin position="89"/>
        <end position="105"/>
    </location>
</feature>
<reference evidence="2 3" key="1">
    <citation type="submission" date="2019-03" db="EMBL/GenBank/DDBJ databases">
        <title>Genomic Encyclopedia of Type Strains, Phase IV (KMG-IV): sequencing the most valuable type-strain genomes for metagenomic binning, comparative biology and taxonomic classification.</title>
        <authorList>
            <person name="Goeker M."/>
        </authorList>
    </citation>
    <scope>NUCLEOTIDE SEQUENCE [LARGE SCALE GENOMIC DNA]</scope>
    <source>
        <strain evidence="2 3">DSM 45707</strain>
    </source>
</reference>
<evidence type="ECO:0000313" key="2">
    <source>
        <dbReference type="EMBL" id="TCS96711.1"/>
    </source>
</evidence>
<protein>
    <submittedName>
        <fullName evidence="2">LexA-binding, inner membrane-associated putative hydrolase</fullName>
    </submittedName>
</protein>
<comment type="caution">
    <text evidence="2">The sequence shown here is derived from an EMBL/GenBank/DDBJ whole genome shotgun (WGS) entry which is preliminary data.</text>
</comment>
<dbReference type="GO" id="GO:0016787">
    <property type="term" value="F:hydrolase activity"/>
    <property type="evidence" value="ECO:0007669"/>
    <property type="project" value="UniProtKB-KW"/>
</dbReference>
<gene>
    <name evidence="2" type="ORF">EDD58_101349</name>
</gene>
<keyword evidence="1" id="KW-0472">Membrane</keyword>
<name>A0A4R3L9G6_9BACL</name>
<dbReference type="AlphaFoldDB" id="A0A4R3L9G6"/>
<sequence length="211" mass="22389">MQGKTHIAIGIATGVGVACTMGETGDVLNLSLTIVTAAIASILPDIDEDGSLINNIIFPSLNRKYRSFALAFIGVVMVLMYFVKALPEWVLLTGIFAAGVAYVPHRSVSHSLAACAYVTGTVFLAAPAYAIPVMAGYLSHLVADTFTSAGVPYLWPYKKRMNLKKLGIKVKTGGIGDQWTGKVAILIAALGFVYLIGQVFYDEAVASGWIA</sequence>
<feature type="transmembrane region" description="Helical" evidence="1">
    <location>
        <begin position="137"/>
        <end position="155"/>
    </location>
</feature>
<feature type="transmembrane region" description="Helical" evidence="1">
    <location>
        <begin position="112"/>
        <end position="131"/>
    </location>
</feature>
<evidence type="ECO:0000313" key="3">
    <source>
        <dbReference type="Proteomes" id="UP000294937"/>
    </source>
</evidence>
<keyword evidence="1" id="KW-0812">Transmembrane</keyword>
<feature type="transmembrane region" description="Helical" evidence="1">
    <location>
        <begin position="183"/>
        <end position="201"/>
    </location>
</feature>
<proteinExistence type="predicted"/>
<dbReference type="PANTHER" id="PTHR35531">
    <property type="entry name" value="INNER MEMBRANE PROTEIN YBCI-RELATED"/>
    <property type="match status" value="1"/>
</dbReference>
<keyword evidence="1" id="KW-1133">Transmembrane helix</keyword>
<evidence type="ECO:0000256" key="1">
    <source>
        <dbReference type="SAM" id="Phobius"/>
    </source>
</evidence>
<dbReference type="PANTHER" id="PTHR35531:SF1">
    <property type="entry name" value="INNER MEMBRANE PROTEIN YBCI-RELATED"/>
    <property type="match status" value="1"/>
</dbReference>
<keyword evidence="2" id="KW-0378">Hydrolase</keyword>